<evidence type="ECO:0008006" key="5">
    <source>
        <dbReference type="Google" id="ProtNLM"/>
    </source>
</evidence>
<reference evidence="1 3" key="2">
    <citation type="submission" date="2021-03" db="EMBL/GenBank/DDBJ databases">
        <authorList>
            <person name="Li Y."/>
            <person name="Li S."/>
            <person name="Chen M."/>
            <person name="Peng G."/>
            <person name="Tan Z."/>
            <person name="An Q."/>
        </authorList>
    </citation>
    <scope>NUCLEOTIDE SEQUENCE [LARGE SCALE GENOMIC DNA]</scope>
    <source>
        <strain evidence="1 3">Ola 51</strain>
    </source>
</reference>
<dbReference type="EMBL" id="FOKO01000005">
    <property type="protein sequence ID" value="SFD03160.1"/>
    <property type="molecule type" value="Genomic_DNA"/>
</dbReference>
<dbReference type="AlphaFoldDB" id="A0AA94H695"/>
<gene>
    <name evidence="1" type="ORF">AWR26_22575</name>
    <name evidence="2" type="ORF">SAMN05216286_4002</name>
</gene>
<reference evidence="2 4" key="1">
    <citation type="submission" date="2016-10" db="EMBL/GenBank/DDBJ databases">
        <authorList>
            <person name="Varghese N."/>
            <person name="Submissions S."/>
        </authorList>
    </citation>
    <scope>NUCLEOTIDE SEQUENCE [LARGE SCALE GENOMIC DNA]</scope>
    <source>
        <strain evidence="2 4">CGMCC 1.7012</strain>
    </source>
</reference>
<dbReference type="Proteomes" id="UP000182314">
    <property type="component" value="Unassembled WGS sequence"/>
</dbReference>
<evidence type="ECO:0000313" key="1">
    <source>
        <dbReference type="EMBL" id="ANI84803.2"/>
    </source>
</evidence>
<dbReference type="RefSeq" id="WP_139227942.1">
    <property type="nucleotide sequence ID" value="NZ_CP014007.2"/>
</dbReference>
<sequence>MKRPPYVCQYWHTELKEFHSLPASLTELLDFWSVRSCGLACASSALLLLEGIHVSVQTLFNACVSIGGYTAQGWRHEQLAQVISTHGITAQAMPLSLEQVIEKLTTSQLIIASVTHKFPCDGRRGGHLVLLYALRNMFGQRFICFMDPTTWGKTHHAVTVEQFSCSFSMKGIVLSGRV</sequence>
<organism evidence="2 4">
    <name type="scientific">Kosakonia oryzae</name>
    <dbReference type="NCBI Taxonomy" id="497725"/>
    <lineage>
        <taxon>Bacteria</taxon>
        <taxon>Pseudomonadati</taxon>
        <taxon>Pseudomonadota</taxon>
        <taxon>Gammaproteobacteria</taxon>
        <taxon>Enterobacterales</taxon>
        <taxon>Enterobacteriaceae</taxon>
        <taxon>Kosakonia</taxon>
    </lineage>
</organism>
<evidence type="ECO:0000313" key="4">
    <source>
        <dbReference type="Proteomes" id="UP000182314"/>
    </source>
</evidence>
<evidence type="ECO:0000313" key="3">
    <source>
        <dbReference type="Proteomes" id="UP000078227"/>
    </source>
</evidence>
<name>A0AA94H695_9ENTR</name>
<keyword evidence="3" id="KW-1185">Reference proteome</keyword>
<dbReference type="Proteomes" id="UP000078227">
    <property type="component" value="Chromosome"/>
</dbReference>
<proteinExistence type="predicted"/>
<accession>A0AA94H695</accession>
<dbReference type="Gene3D" id="3.90.70.10">
    <property type="entry name" value="Cysteine proteinases"/>
    <property type="match status" value="1"/>
</dbReference>
<protein>
    <recommendedName>
        <fullName evidence="5">Peptidase C39 domain-containing protein</fullName>
    </recommendedName>
</protein>
<dbReference type="EMBL" id="CP014007">
    <property type="protein sequence ID" value="ANI84803.2"/>
    <property type="molecule type" value="Genomic_DNA"/>
</dbReference>
<evidence type="ECO:0000313" key="2">
    <source>
        <dbReference type="EMBL" id="SFD03160.1"/>
    </source>
</evidence>